<accession>A0ABP2F591</accession>
<organism evidence="6 7">
    <name type="scientific">Ajellomyces dermatitidis (strain ER-3 / ATCC MYA-2586)</name>
    <name type="common">Blastomyces dermatitidis</name>
    <dbReference type="NCBI Taxonomy" id="559297"/>
    <lineage>
        <taxon>Eukaryota</taxon>
        <taxon>Fungi</taxon>
        <taxon>Dikarya</taxon>
        <taxon>Ascomycota</taxon>
        <taxon>Pezizomycotina</taxon>
        <taxon>Eurotiomycetes</taxon>
        <taxon>Eurotiomycetidae</taxon>
        <taxon>Onygenales</taxon>
        <taxon>Ajellomycetaceae</taxon>
        <taxon>Blastomyces</taxon>
    </lineage>
</organism>
<comment type="function">
    <text evidence="5">Catalyzes the interconversion between the alpha and beta anomers from at least three hexose 6-phosphate sugars (Glc6P, Gal6P, and Man6P).</text>
</comment>
<dbReference type="EMBL" id="EQ999978">
    <property type="protein sequence ID" value="EEQ91363.1"/>
    <property type="molecule type" value="Genomic_DNA"/>
</dbReference>
<name>A0ABP2F591_AJEDR</name>
<dbReference type="RefSeq" id="XP_045277909.1">
    <property type="nucleotide sequence ID" value="XM_045422218.1"/>
</dbReference>
<dbReference type="EC" id="5.1.3.15" evidence="3 5"/>
<evidence type="ECO:0000313" key="6">
    <source>
        <dbReference type="EMBL" id="EEQ91363.1"/>
    </source>
</evidence>
<dbReference type="InterPro" id="IPR011013">
    <property type="entry name" value="Gal_mutarotase_sf_dom"/>
</dbReference>
<dbReference type="PIRSF" id="PIRSF016020">
    <property type="entry name" value="PHexose_mutarotase"/>
    <property type="match status" value="1"/>
</dbReference>
<keyword evidence="4 5" id="KW-0413">Isomerase</keyword>
<evidence type="ECO:0000256" key="1">
    <source>
        <dbReference type="ARBA" id="ARBA00001096"/>
    </source>
</evidence>
<keyword evidence="7" id="KW-1185">Reference proteome</keyword>
<dbReference type="InterPro" id="IPR008183">
    <property type="entry name" value="Aldose_1/G6P_1-epimerase"/>
</dbReference>
<dbReference type="InterPro" id="IPR014718">
    <property type="entry name" value="GH-type_carb-bd"/>
</dbReference>
<comment type="catalytic activity">
    <reaction evidence="1">
        <text>alpha-D-glucose 6-phosphate = beta-D-glucose 6-phosphate</text>
        <dbReference type="Rhea" id="RHEA:16249"/>
        <dbReference type="ChEBI" id="CHEBI:58225"/>
        <dbReference type="ChEBI" id="CHEBI:58247"/>
        <dbReference type="EC" id="5.1.3.15"/>
    </reaction>
</comment>
<dbReference type="CDD" id="cd09020">
    <property type="entry name" value="D-hex-6-P-epi_like"/>
    <property type="match status" value="1"/>
</dbReference>
<gene>
    <name evidence="6" type="ORF">BDCG_06483</name>
</gene>
<evidence type="ECO:0000256" key="4">
    <source>
        <dbReference type="ARBA" id="ARBA00023235"/>
    </source>
</evidence>
<evidence type="ECO:0000256" key="3">
    <source>
        <dbReference type="ARBA" id="ARBA00012083"/>
    </source>
</evidence>
<dbReference type="InterPro" id="IPR025532">
    <property type="entry name" value="G6P_1-epimerase"/>
</dbReference>
<protein>
    <recommendedName>
        <fullName evidence="3 5">Glucose-6-phosphate 1-epimerase</fullName>
        <ecNumber evidence="3 5">5.1.3.15</ecNumber>
    </recommendedName>
</protein>
<dbReference type="Gene3D" id="2.70.98.10">
    <property type="match status" value="1"/>
</dbReference>
<reference evidence="7" key="1">
    <citation type="journal article" date="2015" name="PLoS Genet.">
        <title>The dynamic genome and transcriptome of the human fungal pathogen Blastomyces and close relative Emmonsia.</title>
        <authorList>
            <person name="Munoz J.F."/>
            <person name="Gauthier G.M."/>
            <person name="Desjardins C.A."/>
            <person name="Gallo J.E."/>
            <person name="Holder J."/>
            <person name="Sullivan T.D."/>
            <person name="Marty A.J."/>
            <person name="Carmen J.C."/>
            <person name="Chen Z."/>
            <person name="Ding L."/>
            <person name="Gujja S."/>
            <person name="Magrini V."/>
            <person name="Misas E."/>
            <person name="Mitreva M."/>
            <person name="Priest M."/>
            <person name="Saif S."/>
            <person name="Whiston E.A."/>
            <person name="Young S."/>
            <person name="Zeng Q."/>
            <person name="Goldman W.E."/>
            <person name="Mardis E.R."/>
            <person name="Taylor J.W."/>
            <person name="McEwen J.G."/>
            <person name="Clay O.K."/>
            <person name="Klein B.S."/>
            <person name="Cuomo C.A."/>
        </authorList>
    </citation>
    <scope>NUCLEOTIDE SEQUENCE [LARGE SCALE GENOMIC DNA]</scope>
    <source>
        <strain evidence="7">ER-3 / ATCC MYA-2586</strain>
    </source>
</reference>
<dbReference type="PANTHER" id="PTHR11122:SF13">
    <property type="entry name" value="GLUCOSE-6-PHOSPHATE 1-EPIMERASE"/>
    <property type="match status" value="1"/>
</dbReference>
<evidence type="ECO:0000313" key="7">
    <source>
        <dbReference type="Proteomes" id="UP000002039"/>
    </source>
</evidence>
<dbReference type="SUPFAM" id="SSF74650">
    <property type="entry name" value="Galactose mutarotase-like"/>
    <property type="match status" value="1"/>
</dbReference>
<proteinExistence type="inferred from homology"/>
<dbReference type="Pfam" id="PF01263">
    <property type="entry name" value="Aldose_epim"/>
    <property type="match status" value="1"/>
</dbReference>
<sequence>MERAKKPPAIPVSSPLPQPTITISVEEDKVQASLASGESVTVNLLGATVVAWKLAEGEEQLFLSQKAVLDGSKPIRGGIPLVFPVFGPPPKDHATSALPQHGFARNAYWEFLGKSTSESEGQDGDSSVKLDFGLSTSMLSDKFKSDWPYEFGLVYSVTLSKDSLGTTLQVRNKGEKPFDFQVLLHSYFKVEDIAKIRILNLQSKTYVDKVLNASTHVESSPALAITQETDRVYQSLDPKVPIVIANGDDNDSSLFSISRESLDDIVVWNPWIEKAKGMADFAPDDGYKNMICVEAGSVVKWQTLEAGESWECGQVVKSRL</sequence>
<evidence type="ECO:0000256" key="5">
    <source>
        <dbReference type="PIRNR" id="PIRNR016020"/>
    </source>
</evidence>
<dbReference type="GeneID" id="69028351"/>
<dbReference type="PANTHER" id="PTHR11122">
    <property type="entry name" value="APOSPORY-ASSOCIATED PROTEIN C-RELATED"/>
    <property type="match status" value="1"/>
</dbReference>
<dbReference type="Proteomes" id="UP000002039">
    <property type="component" value="Unassembled WGS sequence"/>
</dbReference>
<evidence type="ECO:0000256" key="2">
    <source>
        <dbReference type="ARBA" id="ARBA00005866"/>
    </source>
</evidence>
<comment type="similarity">
    <text evidence="2 5">Belongs to the glucose-6-phosphate 1-epimerase family.</text>
</comment>